<organism evidence="3 4">
    <name type="scientific">Muraenolepis orangiensis</name>
    <name type="common">Patagonian moray cod</name>
    <dbReference type="NCBI Taxonomy" id="630683"/>
    <lineage>
        <taxon>Eukaryota</taxon>
        <taxon>Metazoa</taxon>
        <taxon>Chordata</taxon>
        <taxon>Craniata</taxon>
        <taxon>Vertebrata</taxon>
        <taxon>Euteleostomi</taxon>
        <taxon>Actinopterygii</taxon>
        <taxon>Neopterygii</taxon>
        <taxon>Teleostei</taxon>
        <taxon>Neoteleostei</taxon>
        <taxon>Acanthomorphata</taxon>
        <taxon>Zeiogadaria</taxon>
        <taxon>Gadariae</taxon>
        <taxon>Gadiformes</taxon>
        <taxon>Muraenolepidoidei</taxon>
        <taxon>Muraenolepididae</taxon>
        <taxon>Muraenolepis</taxon>
    </lineage>
</organism>
<evidence type="ECO:0000256" key="1">
    <source>
        <dbReference type="SAM" id="MobiDB-lite"/>
    </source>
</evidence>
<dbReference type="AlphaFoldDB" id="A0A9Q0EUK0"/>
<evidence type="ECO:0000256" key="2">
    <source>
        <dbReference type="SAM" id="SignalP"/>
    </source>
</evidence>
<comment type="caution">
    <text evidence="3">The sequence shown here is derived from an EMBL/GenBank/DDBJ whole genome shotgun (WGS) entry which is preliminary data.</text>
</comment>
<gene>
    <name evidence="3" type="ORF">NHX12_019977</name>
</gene>
<protein>
    <submittedName>
        <fullName evidence="3">Uncharacterized protein</fullName>
    </submittedName>
</protein>
<dbReference type="EMBL" id="JANIIK010000035">
    <property type="protein sequence ID" value="KAJ3613731.1"/>
    <property type="molecule type" value="Genomic_DNA"/>
</dbReference>
<accession>A0A9Q0EUK0</accession>
<dbReference type="Proteomes" id="UP001148018">
    <property type="component" value="Unassembled WGS sequence"/>
</dbReference>
<name>A0A9Q0EUK0_9TELE</name>
<evidence type="ECO:0000313" key="3">
    <source>
        <dbReference type="EMBL" id="KAJ3613731.1"/>
    </source>
</evidence>
<proteinExistence type="predicted"/>
<feature type="chain" id="PRO_5040515069" evidence="2">
    <location>
        <begin position="26"/>
        <end position="360"/>
    </location>
</feature>
<reference evidence="3" key="1">
    <citation type="submission" date="2022-07" db="EMBL/GenBank/DDBJ databases">
        <title>Chromosome-level genome of Muraenolepis orangiensis.</title>
        <authorList>
            <person name="Kim J."/>
        </authorList>
    </citation>
    <scope>NUCLEOTIDE SEQUENCE</scope>
    <source>
        <strain evidence="3">KU_S4_2022</strain>
        <tissue evidence="3">Muscle</tissue>
    </source>
</reference>
<feature type="region of interest" description="Disordered" evidence="1">
    <location>
        <begin position="243"/>
        <end position="360"/>
    </location>
</feature>
<feature type="signal peptide" evidence="2">
    <location>
        <begin position="1"/>
        <end position="25"/>
    </location>
</feature>
<feature type="compositionally biased region" description="Polar residues" evidence="1">
    <location>
        <begin position="308"/>
        <end position="325"/>
    </location>
</feature>
<feature type="compositionally biased region" description="Polar residues" evidence="1">
    <location>
        <begin position="332"/>
        <end position="344"/>
    </location>
</feature>
<keyword evidence="4" id="KW-1185">Reference proteome</keyword>
<evidence type="ECO:0000313" key="4">
    <source>
        <dbReference type="Proteomes" id="UP001148018"/>
    </source>
</evidence>
<feature type="non-terminal residue" evidence="3">
    <location>
        <position position="360"/>
    </location>
</feature>
<feature type="compositionally biased region" description="Pro residues" evidence="1">
    <location>
        <begin position="277"/>
        <end position="286"/>
    </location>
</feature>
<sequence>IPVHPHGWRCPSLILILVCGRRCLAVVTMVTGHQQTGHWLSAFEIRPHRCLQRCFLHALLHAFLHALHRCFLHALHRCFLHALHRCFLHALHRCFLHALHRCFLPSRSTLRWGGEIRTNQTSSHDDFLVETQKRLRSEIQERCLANASRAAVAVETADSRPADPPEGPPEDVITPTVTPCGLKPTPPSSSPPPTSHLMINDPPAPRIPIQSSSHIMPNRWGVATLLPSQATPRALGGRGGGLFSQGRMAGTPSAPFHIPSPRTPTWPRHPNLAQTPQPGPHIPTWPPDFNLAPTTWPPDFNLAPRLQSGPQTSTWPPQPGPQTSIWPPDFNLSPTSQPGPQTSIWPPDFNLDPHPNKNVQ</sequence>
<keyword evidence="2" id="KW-0732">Signal</keyword>